<dbReference type="SUPFAM" id="SSF53335">
    <property type="entry name" value="S-adenosyl-L-methionine-dependent methyltransferases"/>
    <property type="match status" value="2"/>
</dbReference>
<dbReference type="InterPro" id="IPR003115">
    <property type="entry name" value="ParB_N"/>
</dbReference>
<dbReference type="GO" id="GO:0008170">
    <property type="term" value="F:N-methyltransferase activity"/>
    <property type="evidence" value="ECO:0007669"/>
    <property type="project" value="InterPro"/>
</dbReference>
<evidence type="ECO:0000256" key="2">
    <source>
        <dbReference type="ARBA" id="ARBA00022679"/>
    </source>
</evidence>
<dbReference type="PRINTS" id="PR00508">
    <property type="entry name" value="S21N4MTFRASE"/>
</dbReference>
<evidence type="ECO:0000313" key="4">
    <source>
        <dbReference type="EMBL" id="DAE00605.1"/>
    </source>
</evidence>
<dbReference type="Gene3D" id="3.90.1530.10">
    <property type="entry name" value="Conserved hypothetical protein from pyrococcus furiosus pfu- 392566-001, ParB domain"/>
    <property type="match status" value="1"/>
</dbReference>
<sequence length="457" mass="51221">MTKKIEVTYKNVEDLIPYVRNARTHSDEQIAQLAGSIREFGWTNPILVDEKNNVIAGHGRIMAARKLGIAEIPSIVLTGLTKAQQQALVLADNKLALNSGWDEEMLKAELESLQEVDFDLGTIGFSEIELDEIFNGEEPDDEGGDYGRPKTNGALSDKFLFPPFSILNSRAGDWVERKRFWLNTYGIKSELGRSENLTFSDNLIKFDQYGSLSTTSIFDPVLCELVYRWFTHEGATVLDPFAGGSVRGVIASKLNRQYIGCELRKEQVEENKKQVSEICSDDDYPPAYICGDSRFISETCKDVSADLVFSCPPYADLEVYSDDPKDLSTLEYSEFKEAYFDIIKKACSLLKEDRFAVFVVGEVRSKDGGYYNFVADTIEAFRSSGLKYYNEAILANAVATAAIRCSKPFIGSRKLCKTHQNVLVFVKGDPKKAAEWCGEIEVDIPERYLLPEGEDAE</sequence>
<dbReference type="InterPro" id="IPR050336">
    <property type="entry name" value="Chromosome_partition/occlusion"/>
</dbReference>
<evidence type="ECO:0000256" key="1">
    <source>
        <dbReference type="ARBA" id="ARBA00022603"/>
    </source>
</evidence>
<protein>
    <submittedName>
        <fullName evidence="4">Putative modification methylase</fullName>
    </submittedName>
</protein>
<keyword evidence="1 4" id="KW-0489">Methyltransferase</keyword>
<dbReference type="InterPro" id="IPR029063">
    <property type="entry name" value="SAM-dependent_MTases_sf"/>
</dbReference>
<dbReference type="PANTHER" id="PTHR33375:SF1">
    <property type="entry name" value="CHROMOSOME-PARTITIONING PROTEIN PARB-RELATED"/>
    <property type="match status" value="1"/>
</dbReference>
<dbReference type="GO" id="GO:0007059">
    <property type="term" value="P:chromosome segregation"/>
    <property type="evidence" value="ECO:0007669"/>
    <property type="project" value="TreeGrafter"/>
</dbReference>
<dbReference type="InterPro" id="IPR002941">
    <property type="entry name" value="DNA_methylase_N4/N6"/>
</dbReference>
<dbReference type="GO" id="GO:0045881">
    <property type="term" value="P:positive regulation of sporulation resulting in formation of a cellular spore"/>
    <property type="evidence" value="ECO:0007669"/>
    <property type="project" value="TreeGrafter"/>
</dbReference>
<keyword evidence="2" id="KW-0808">Transferase</keyword>
<dbReference type="SMART" id="SM00470">
    <property type="entry name" value="ParB"/>
    <property type="match status" value="1"/>
</dbReference>
<evidence type="ECO:0000259" key="3">
    <source>
        <dbReference type="SMART" id="SM00470"/>
    </source>
</evidence>
<dbReference type="PANTHER" id="PTHR33375">
    <property type="entry name" value="CHROMOSOME-PARTITIONING PROTEIN PARB-RELATED"/>
    <property type="match status" value="1"/>
</dbReference>
<accession>A0A8S5P1S3</accession>
<dbReference type="InterPro" id="IPR001091">
    <property type="entry name" value="RM_Methyltransferase"/>
</dbReference>
<dbReference type="GO" id="GO:0003677">
    <property type="term" value="F:DNA binding"/>
    <property type="evidence" value="ECO:0007669"/>
    <property type="project" value="InterPro"/>
</dbReference>
<dbReference type="EMBL" id="BK015306">
    <property type="protein sequence ID" value="DAE00605.1"/>
    <property type="molecule type" value="Genomic_DNA"/>
</dbReference>
<dbReference type="Pfam" id="PF02195">
    <property type="entry name" value="ParB_N"/>
    <property type="match status" value="1"/>
</dbReference>
<organism evidence="4">
    <name type="scientific">Myoviridae sp. ctakU3</name>
    <dbReference type="NCBI Taxonomy" id="2825135"/>
    <lineage>
        <taxon>Viruses</taxon>
        <taxon>Duplodnaviria</taxon>
        <taxon>Heunggongvirae</taxon>
        <taxon>Uroviricota</taxon>
        <taxon>Caudoviricetes</taxon>
    </lineage>
</organism>
<dbReference type="SUPFAM" id="SSF110849">
    <property type="entry name" value="ParB/Sulfiredoxin"/>
    <property type="match status" value="1"/>
</dbReference>
<dbReference type="CDD" id="cd16403">
    <property type="entry name" value="ParB_N_like_MT"/>
    <property type="match status" value="1"/>
</dbReference>
<feature type="domain" description="ParB-like N-terminal" evidence="3">
    <location>
        <begin position="8"/>
        <end position="94"/>
    </location>
</feature>
<dbReference type="Gene3D" id="3.40.50.150">
    <property type="entry name" value="Vaccinia Virus protein VP39"/>
    <property type="match status" value="2"/>
</dbReference>
<dbReference type="InterPro" id="IPR036086">
    <property type="entry name" value="ParB/Sulfiredoxin_sf"/>
</dbReference>
<proteinExistence type="predicted"/>
<reference evidence="4" key="1">
    <citation type="journal article" date="2021" name="Proc. Natl. Acad. Sci. U.S.A.">
        <title>A Catalog of Tens of Thousands of Viruses from Human Metagenomes Reveals Hidden Associations with Chronic Diseases.</title>
        <authorList>
            <person name="Tisza M.J."/>
            <person name="Buck C.B."/>
        </authorList>
    </citation>
    <scope>NUCLEOTIDE SEQUENCE</scope>
    <source>
        <strain evidence="4">CtakU3</strain>
    </source>
</reference>
<dbReference type="GO" id="GO:0032259">
    <property type="term" value="P:methylation"/>
    <property type="evidence" value="ECO:0007669"/>
    <property type="project" value="UniProtKB-KW"/>
</dbReference>
<name>A0A8S5P1S3_9CAUD</name>
<dbReference type="Pfam" id="PF01555">
    <property type="entry name" value="N6_N4_Mtase"/>
    <property type="match status" value="1"/>
</dbReference>